<name>A0A6M1U4I3_9RHOB</name>
<sequence length="167" mass="17065">MVGQWMQTKGPARGFAAVLALAALAALSGCVSDDQAVDMGLATKCEADGTVAVLGDPARRFVTKSDTEICRGPRRDSYSETRLAIIDCGTQTALSAGVTRASADQARRGPDYDNTAAVEQARLRLKVGLADLAATEASLRAAGVPVTLAPGGAEQCTKLAAGAAQTN</sequence>
<keyword evidence="3" id="KW-1185">Reference proteome</keyword>
<reference evidence="2 3" key="1">
    <citation type="submission" date="2020-02" db="EMBL/GenBank/DDBJ databases">
        <title>Rhodobacter translucens sp. nov., a novel bacterium isolated from activated sludge.</title>
        <authorList>
            <person name="Liu J."/>
        </authorList>
    </citation>
    <scope>NUCLEOTIDE SEQUENCE [LARGE SCALE GENOMIC DNA]</scope>
    <source>
        <strain evidence="2 3">HX-7-19</strain>
    </source>
</reference>
<evidence type="ECO:0000256" key="1">
    <source>
        <dbReference type="SAM" id="SignalP"/>
    </source>
</evidence>
<dbReference type="Proteomes" id="UP000474758">
    <property type="component" value="Unassembled WGS sequence"/>
</dbReference>
<feature type="chain" id="PRO_5026854291" description="DUF2799 domain-containing protein" evidence="1">
    <location>
        <begin position="26"/>
        <end position="167"/>
    </location>
</feature>
<dbReference type="AlphaFoldDB" id="A0A6M1U4I3"/>
<dbReference type="EMBL" id="JAALFE010000019">
    <property type="protein sequence ID" value="NGQ92574.1"/>
    <property type="molecule type" value="Genomic_DNA"/>
</dbReference>
<evidence type="ECO:0000313" key="2">
    <source>
        <dbReference type="EMBL" id="NGQ92574.1"/>
    </source>
</evidence>
<protein>
    <recommendedName>
        <fullName evidence="4">DUF2799 domain-containing protein</fullName>
    </recommendedName>
</protein>
<feature type="signal peptide" evidence="1">
    <location>
        <begin position="1"/>
        <end position="25"/>
    </location>
</feature>
<comment type="caution">
    <text evidence="2">The sequence shown here is derived from an EMBL/GenBank/DDBJ whole genome shotgun (WGS) entry which is preliminary data.</text>
</comment>
<evidence type="ECO:0000313" key="3">
    <source>
        <dbReference type="Proteomes" id="UP000474758"/>
    </source>
</evidence>
<proteinExistence type="predicted"/>
<keyword evidence="1" id="KW-0732">Signal</keyword>
<organism evidence="2 3">
    <name type="scientific">Paragemmobacter kunshanensis</name>
    <dbReference type="NCBI Taxonomy" id="2583234"/>
    <lineage>
        <taxon>Bacteria</taxon>
        <taxon>Pseudomonadati</taxon>
        <taxon>Pseudomonadota</taxon>
        <taxon>Alphaproteobacteria</taxon>
        <taxon>Rhodobacterales</taxon>
        <taxon>Paracoccaceae</taxon>
        <taxon>Paragemmobacter</taxon>
    </lineage>
</organism>
<gene>
    <name evidence="2" type="ORF">G5V65_16905</name>
</gene>
<accession>A0A6M1U4I3</accession>
<evidence type="ECO:0008006" key="4">
    <source>
        <dbReference type="Google" id="ProtNLM"/>
    </source>
</evidence>